<dbReference type="Proteomes" id="UP001152531">
    <property type="component" value="Unassembled WGS sequence"/>
</dbReference>
<keyword evidence="2" id="KW-1185">Reference proteome</keyword>
<proteinExistence type="predicted"/>
<evidence type="ECO:0000313" key="2">
    <source>
        <dbReference type="Proteomes" id="UP001152531"/>
    </source>
</evidence>
<organism evidence="1 2">
    <name type="scientific">[Candida] jaroonii</name>
    <dbReference type="NCBI Taxonomy" id="467808"/>
    <lineage>
        <taxon>Eukaryota</taxon>
        <taxon>Fungi</taxon>
        <taxon>Dikarya</taxon>
        <taxon>Ascomycota</taxon>
        <taxon>Saccharomycotina</taxon>
        <taxon>Pichiomycetes</taxon>
        <taxon>Debaryomycetaceae</taxon>
        <taxon>Yamadazyma</taxon>
    </lineage>
</organism>
<comment type="caution">
    <text evidence="1">The sequence shown here is derived from an EMBL/GenBank/DDBJ whole genome shotgun (WGS) entry which is preliminary data.</text>
</comment>
<accession>A0ACA9YEP9</accession>
<reference evidence="1" key="1">
    <citation type="submission" date="2022-06" db="EMBL/GenBank/DDBJ databases">
        <authorList>
            <person name="Legras J.-L."/>
            <person name="Devillers H."/>
            <person name="Grondin C."/>
        </authorList>
    </citation>
    <scope>NUCLEOTIDE SEQUENCE</scope>
    <source>
        <strain evidence="1">CLIB 1444</strain>
    </source>
</reference>
<protein>
    <submittedName>
        <fullName evidence="1">Uncharacterized protein</fullName>
    </submittedName>
</protein>
<name>A0ACA9YEP9_9ASCO</name>
<evidence type="ECO:0000313" key="1">
    <source>
        <dbReference type="EMBL" id="CAH6723188.1"/>
    </source>
</evidence>
<sequence length="192" mass="22390">MIITSDELLKYHHGFKGHKQIKEYIITNGDWILEEEDIQEGEDDMGMKGEGFKEVDDETKKEDDITIEYNDTGNTSDRMTEESRYTNDDEGINIEHNLQFRKYNQPASRNFGFILDVENLSPGYNEDTEDYVKQQEIHHKKFLEEIRSKGLTLKDGESSSALVHRLEEYRAQQKEATNFSEESEYQGGGLNY</sequence>
<gene>
    <name evidence="1" type="ORF">CLIB1444_13S02300</name>
</gene>
<dbReference type="EMBL" id="CALSDN010000013">
    <property type="protein sequence ID" value="CAH6723188.1"/>
    <property type="molecule type" value="Genomic_DNA"/>
</dbReference>